<dbReference type="EnsemblMetazoa" id="AFAF015680-RA">
    <property type="protein sequence ID" value="AFAF015680-PA"/>
    <property type="gene ID" value="AFAF015680"/>
</dbReference>
<accession>A0A182QRZ1</accession>
<evidence type="ECO:0000313" key="2">
    <source>
        <dbReference type="EnsemblMetazoa" id="AFAF015680-PA"/>
    </source>
</evidence>
<dbReference type="Proteomes" id="UP000075886">
    <property type="component" value="Unassembled WGS sequence"/>
</dbReference>
<dbReference type="AlphaFoldDB" id="A0A182QRZ1"/>
<proteinExistence type="predicted"/>
<evidence type="ECO:0000256" key="1">
    <source>
        <dbReference type="SAM" id="MobiDB-lite"/>
    </source>
</evidence>
<reference evidence="2" key="2">
    <citation type="submission" date="2020-05" db="UniProtKB">
        <authorList>
            <consortium name="EnsemblMetazoa"/>
        </authorList>
    </citation>
    <scope>IDENTIFICATION</scope>
    <source>
        <strain evidence="2">FAR1</strain>
    </source>
</reference>
<dbReference type="VEuPathDB" id="VectorBase:AFAF015680"/>
<keyword evidence="3" id="KW-1185">Reference proteome</keyword>
<reference evidence="3" key="1">
    <citation type="submission" date="2014-01" db="EMBL/GenBank/DDBJ databases">
        <title>The Genome Sequence of Anopheles farauti FAR1 (V2).</title>
        <authorList>
            <consortium name="The Broad Institute Genomics Platform"/>
            <person name="Neafsey D.E."/>
            <person name="Besansky N."/>
            <person name="Howell P."/>
            <person name="Walton C."/>
            <person name="Young S.K."/>
            <person name="Zeng Q."/>
            <person name="Gargeya S."/>
            <person name="Fitzgerald M."/>
            <person name="Haas B."/>
            <person name="Abouelleil A."/>
            <person name="Allen A.W."/>
            <person name="Alvarado L."/>
            <person name="Arachchi H.M."/>
            <person name="Berlin A.M."/>
            <person name="Chapman S.B."/>
            <person name="Gainer-Dewar J."/>
            <person name="Goldberg J."/>
            <person name="Griggs A."/>
            <person name="Gujja S."/>
            <person name="Hansen M."/>
            <person name="Howarth C."/>
            <person name="Imamovic A."/>
            <person name="Ireland A."/>
            <person name="Larimer J."/>
            <person name="McCowan C."/>
            <person name="Murphy C."/>
            <person name="Pearson M."/>
            <person name="Poon T.W."/>
            <person name="Priest M."/>
            <person name="Roberts A."/>
            <person name="Saif S."/>
            <person name="Shea T."/>
            <person name="Sisk P."/>
            <person name="Sykes S."/>
            <person name="Wortman J."/>
            <person name="Nusbaum C."/>
            <person name="Birren B."/>
        </authorList>
    </citation>
    <scope>NUCLEOTIDE SEQUENCE [LARGE SCALE GENOMIC DNA]</scope>
    <source>
        <strain evidence="3">FAR1</strain>
    </source>
</reference>
<dbReference type="EMBL" id="AXCN02001089">
    <property type="status" value="NOT_ANNOTATED_CDS"/>
    <property type="molecule type" value="Genomic_DNA"/>
</dbReference>
<name>A0A182QRZ1_9DIPT</name>
<protein>
    <submittedName>
        <fullName evidence="2">Uncharacterized protein</fullName>
    </submittedName>
</protein>
<sequence>MKSQVESWSPGAQGGSSHELELIARALTFIAVQSFRHSVAVEEAKITHFHAPVPVLTDAQILLGGGFVRFPRDQPEAGPFLRRAVVGMERLGLLVARLVRVARFAEVGHEVEDRFVDAHILTRVVLRKDRSTLDQRQPEDVRQILAPDAAQSLPARKETQQGKRTMKRKQTGTGEGIANEIEI</sequence>
<feature type="region of interest" description="Disordered" evidence="1">
    <location>
        <begin position="146"/>
        <end position="183"/>
    </location>
</feature>
<evidence type="ECO:0000313" key="3">
    <source>
        <dbReference type="Proteomes" id="UP000075886"/>
    </source>
</evidence>
<organism evidence="2 3">
    <name type="scientific">Anopheles farauti</name>
    <dbReference type="NCBI Taxonomy" id="69004"/>
    <lineage>
        <taxon>Eukaryota</taxon>
        <taxon>Metazoa</taxon>
        <taxon>Ecdysozoa</taxon>
        <taxon>Arthropoda</taxon>
        <taxon>Hexapoda</taxon>
        <taxon>Insecta</taxon>
        <taxon>Pterygota</taxon>
        <taxon>Neoptera</taxon>
        <taxon>Endopterygota</taxon>
        <taxon>Diptera</taxon>
        <taxon>Nematocera</taxon>
        <taxon>Culicoidea</taxon>
        <taxon>Culicidae</taxon>
        <taxon>Anophelinae</taxon>
        <taxon>Anopheles</taxon>
    </lineage>
</organism>